<feature type="domain" description="Sulfatase-modifying factor enzyme-like" evidence="3">
    <location>
        <begin position="304"/>
        <end position="538"/>
    </location>
</feature>
<feature type="chain" id="PRO_5021849580" evidence="1">
    <location>
        <begin position="19"/>
        <end position="542"/>
    </location>
</feature>
<dbReference type="Pfam" id="PF00656">
    <property type="entry name" value="Peptidase_C14"/>
    <property type="match status" value="1"/>
</dbReference>
<name>A0A512MFX6_9BACT</name>
<gene>
    <name evidence="4" type="ORF">BGE01nite_49280</name>
</gene>
<dbReference type="PANTHER" id="PTHR23150">
    <property type="entry name" value="SULFATASE MODIFYING FACTOR 1, 2"/>
    <property type="match status" value="1"/>
</dbReference>
<organism evidence="4 5">
    <name type="scientific">Brevifollis gellanilyticus</name>
    <dbReference type="NCBI Taxonomy" id="748831"/>
    <lineage>
        <taxon>Bacteria</taxon>
        <taxon>Pseudomonadati</taxon>
        <taxon>Verrucomicrobiota</taxon>
        <taxon>Verrucomicrobiia</taxon>
        <taxon>Verrucomicrobiales</taxon>
        <taxon>Verrucomicrobiaceae</taxon>
    </lineage>
</organism>
<evidence type="ECO:0000259" key="3">
    <source>
        <dbReference type="Pfam" id="PF03781"/>
    </source>
</evidence>
<dbReference type="InterPro" id="IPR005532">
    <property type="entry name" value="SUMF_dom"/>
</dbReference>
<feature type="domain" description="Peptidase C14 caspase" evidence="2">
    <location>
        <begin position="41"/>
        <end position="260"/>
    </location>
</feature>
<dbReference type="AlphaFoldDB" id="A0A512MFX6"/>
<keyword evidence="5" id="KW-1185">Reference proteome</keyword>
<dbReference type="InterPro" id="IPR042095">
    <property type="entry name" value="SUMF_sf"/>
</dbReference>
<evidence type="ECO:0000313" key="4">
    <source>
        <dbReference type="EMBL" id="GEP45637.1"/>
    </source>
</evidence>
<dbReference type="SUPFAM" id="SSF52129">
    <property type="entry name" value="Caspase-like"/>
    <property type="match status" value="1"/>
</dbReference>
<dbReference type="EMBL" id="BKAG01000054">
    <property type="protein sequence ID" value="GEP45637.1"/>
    <property type="molecule type" value="Genomic_DNA"/>
</dbReference>
<dbReference type="PANTHER" id="PTHR23150:SF19">
    <property type="entry name" value="FORMYLGLYCINE-GENERATING ENZYME"/>
    <property type="match status" value="1"/>
</dbReference>
<evidence type="ECO:0000259" key="2">
    <source>
        <dbReference type="Pfam" id="PF00656"/>
    </source>
</evidence>
<proteinExistence type="predicted"/>
<dbReference type="Gene3D" id="3.90.1580.10">
    <property type="entry name" value="paralog of FGE (formylglycine-generating enzyme)"/>
    <property type="match status" value="1"/>
</dbReference>
<feature type="signal peptide" evidence="1">
    <location>
        <begin position="1"/>
        <end position="18"/>
    </location>
</feature>
<dbReference type="Gene3D" id="3.40.50.1460">
    <property type="match status" value="1"/>
</dbReference>
<dbReference type="GO" id="GO:0004197">
    <property type="term" value="F:cysteine-type endopeptidase activity"/>
    <property type="evidence" value="ECO:0007669"/>
    <property type="project" value="InterPro"/>
</dbReference>
<accession>A0A512MFX6</accession>
<dbReference type="InterPro" id="IPR029030">
    <property type="entry name" value="Caspase-like_dom_sf"/>
</dbReference>
<dbReference type="OrthoDB" id="9768004at2"/>
<dbReference type="RefSeq" id="WP_146854711.1">
    <property type="nucleotide sequence ID" value="NZ_BKAG01000054.1"/>
</dbReference>
<dbReference type="Pfam" id="PF03781">
    <property type="entry name" value="FGE-sulfatase"/>
    <property type="match status" value="1"/>
</dbReference>
<dbReference type="InterPro" id="IPR016187">
    <property type="entry name" value="CTDL_fold"/>
</dbReference>
<sequence length="542" mass="58463">MKSHSLIAMLLLPLGLLAQETPEKSVRIITRDATTPAGEPRVALIMGVSEVGSPIFGSLPGIKQDLGRMKATLEAAQFEVHVVTEPTLVEAHKAIDDFGDRLLATKGVGLFYFSGHGGEYNGANYLIPKGARITKPVDVMQEAIAAKRVIGRMEGQGTRVNIIFLDCCRNDLTKSAGGPGLAVMQAQGTFIGFATASEMTAAASMNGSPYTTALCKFMTQPGLSISDMHTRVTSEVKTVTRAAGAEQTPFMNSGLSDLFYFMPGAADLPPPGAMPPVMPAGGGIAPVDVKISAFQLAPGVEMKFVHCDSGSFYLGSPNDEAGHGDDEAAGFVRLTKEFWIAQTECTQAQWQAVMGSNPSEFKGPNQPMNNVSYNDAMNFCLRMNAAVKPKDGWRVSLPTEAQWEYACRAGTQSAFSFDASWADLWMHGNYADKSYTQFTHGDKTHSDGVGNSTAAVATYRPNAWGLYDMHGNVWEWCVHPYYKQQVVGDDPWGTANVASMNRVMRGGSWMTTYDKCRSASRSPGPAETRRNSIGFRVVLVKG</sequence>
<dbReference type="SUPFAM" id="SSF56436">
    <property type="entry name" value="C-type lectin-like"/>
    <property type="match status" value="1"/>
</dbReference>
<dbReference type="Proteomes" id="UP000321577">
    <property type="component" value="Unassembled WGS sequence"/>
</dbReference>
<dbReference type="InterPro" id="IPR011600">
    <property type="entry name" value="Pept_C14_caspase"/>
</dbReference>
<dbReference type="GO" id="GO:0120147">
    <property type="term" value="F:formylglycine-generating oxidase activity"/>
    <property type="evidence" value="ECO:0007669"/>
    <property type="project" value="TreeGrafter"/>
</dbReference>
<comment type="caution">
    <text evidence="4">The sequence shown here is derived from an EMBL/GenBank/DDBJ whole genome shotgun (WGS) entry which is preliminary data.</text>
</comment>
<dbReference type="GO" id="GO:0006508">
    <property type="term" value="P:proteolysis"/>
    <property type="evidence" value="ECO:0007669"/>
    <property type="project" value="InterPro"/>
</dbReference>
<evidence type="ECO:0000256" key="1">
    <source>
        <dbReference type="SAM" id="SignalP"/>
    </source>
</evidence>
<dbReference type="InterPro" id="IPR051043">
    <property type="entry name" value="Sulfatase_Mod_Factor_Kinase"/>
</dbReference>
<reference evidence="4 5" key="1">
    <citation type="submission" date="2019-07" db="EMBL/GenBank/DDBJ databases">
        <title>Whole genome shotgun sequence of Brevifollis gellanilyticus NBRC 108608.</title>
        <authorList>
            <person name="Hosoyama A."/>
            <person name="Uohara A."/>
            <person name="Ohji S."/>
            <person name="Ichikawa N."/>
        </authorList>
    </citation>
    <scope>NUCLEOTIDE SEQUENCE [LARGE SCALE GENOMIC DNA]</scope>
    <source>
        <strain evidence="4 5">NBRC 108608</strain>
    </source>
</reference>
<evidence type="ECO:0000313" key="5">
    <source>
        <dbReference type="Proteomes" id="UP000321577"/>
    </source>
</evidence>
<keyword evidence="1" id="KW-0732">Signal</keyword>
<protein>
    <submittedName>
        <fullName evidence="4">Uncharacterized protein</fullName>
    </submittedName>
</protein>